<dbReference type="GO" id="GO:0005737">
    <property type="term" value="C:cytoplasm"/>
    <property type="evidence" value="ECO:0007669"/>
    <property type="project" value="UniProtKB-ARBA"/>
</dbReference>
<dbReference type="InterPro" id="IPR042201">
    <property type="entry name" value="FH2_Formin_sf"/>
</dbReference>
<feature type="compositionally biased region" description="Basic and acidic residues" evidence="5">
    <location>
        <begin position="595"/>
        <end position="604"/>
    </location>
</feature>
<organism evidence="7 8">
    <name type="scientific">Coilia grayii</name>
    <name type="common">Gray's grenadier anchovy</name>
    <dbReference type="NCBI Taxonomy" id="363190"/>
    <lineage>
        <taxon>Eukaryota</taxon>
        <taxon>Metazoa</taxon>
        <taxon>Chordata</taxon>
        <taxon>Craniata</taxon>
        <taxon>Vertebrata</taxon>
        <taxon>Euteleostomi</taxon>
        <taxon>Actinopterygii</taxon>
        <taxon>Neopterygii</taxon>
        <taxon>Teleostei</taxon>
        <taxon>Clupei</taxon>
        <taxon>Clupeiformes</taxon>
        <taxon>Clupeoidei</taxon>
        <taxon>Engraulidae</taxon>
        <taxon>Coilinae</taxon>
        <taxon>Coilia</taxon>
    </lineage>
</organism>
<feature type="compositionally biased region" description="Polar residues" evidence="5">
    <location>
        <begin position="159"/>
        <end position="170"/>
    </location>
</feature>
<dbReference type="FunFam" id="1.20.58.2220:FF:000005">
    <property type="entry name" value="Formin 1"/>
    <property type="match status" value="1"/>
</dbReference>
<feature type="compositionally biased region" description="Polar residues" evidence="5">
    <location>
        <begin position="230"/>
        <end position="260"/>
    </location>
</feature>
<dbReference type="Pfam" id="PF02181">
    <property type="entry name" value="FH2"/>
    <property type="match status" value="1"/>
</dbReference>
<feature type="compositionally biased region" description="Low complexity" evidence="5">
    <location>
        <begin position="886"/>
        <end position="900"/>
    </location>
</feature>
<feature type="compositionally biased region" description="Polar residues" evidence="5">
    <location>
        <begin position="425"/>
        <end position="436"/>
    </location>
</feature>
<evidence type="ECO:0000313" key="8">
    <source>
        <dbReference type="Proteomes" id="UP001591681"/>
    </source>
</evidence>
<name>A0ABD1J6A5_9TELE</name>
<dbReference type="Proteomes" id="UP001591681">
    <property type="component" value="Unassembled WGS sequence"/>
</dbReference>
<feature type="compositionally biased region" description="Pro residues" evidence="5">
    <location>
        <begin position="873"/>
        <end position="885"/>
    </location>
</feature>
<evidence type="ECO:0000313" key="7">
    <source>
        <dbReference type="EMBL" id="KAL2082742.1"/>
    </source>
</evidence>
<feature type="compositionally biased region" description="Basic and acidic residues" evidence="5">
    <location>
        <begin position="443"/>
        <end position="466"/>
    </location>
</feature>
<dbReference type="SUPFAM" id="SSF101447">
    <property type="entry name" value="Formin homology 2 domain (FH2 domain)"/>
    <property type="match status" value="1"/>
</dbReference>
<dbReference type="InterPro" id="IPR015425">
    <property type="entry name" value="FH2_Formin"/>
</dbReference>
<comment type="caution">
    <text evidence="7">The sequence shown here is derived from an EMBL/GenBank/DDBJ whole genome shotgun (WGS) entry which is preliminary data.</text>
</comment>
<feature type="region of interest" description="Disordered" evidence="5">
    <location>
        <begin position="219"/>
        <end position="268"/>
    </location>
</feature>
<keyword evidence="4" id="KW-0539">Nucleus</keyword>
<feature type="compositionally biased region" description="Basic and acidic residues" evidence="5">
    <location>
        <begin position="570"/>
        <end position="585"/>
    </location>
</feature>
<sequence>MEINPGSHTDLAPVSFLDKFATIFTRADGAQADVAEERVLTFFRTLSEREPRVRNVDDPTKTVGWSDESGTKEGLKVELKKAHAAIGPNEDTKTISKEAEEGRGDFFSSDGFSTRPGQSKNHPNPSTKLLPQMCSEMSDCPELTNKKTTGGVENKLDSSRVQPSKSQNTVGDEPLDLKLAPQKPHEHHEDQVETNDSAPLCAEVREEFVSVSGGVKDAEELGEVTHTRAAGQTSLNMDSRSQSADQSEPINSKQDESTGANCDKLAGSSPEQHMFMSTYHQGAKEADIAHNEGRSKDHQNGHVVDESIAHVAENIDNYTTRPVIDVYTDVRSKEDTCIGSLAIPDIPAPGSTDVSTCASDVTGDLCPTTEWTGAPSSQTRTALITITMVGESSIAQTGNRPDGDSSVASHAEGADVNPGADRDSAQSGPGNSPPSEQENDNSEGGKQEEGKEEMIKDKKRETDGKTVECPPFTAGAPGSPSTAVPSSPHPAPRDKPVPLQSLFSGLLKRGSTDGEKEATVNTCSAADQKTKPIRSSLFTEQSPPRVSPTKAPPEQKGGFLEQLSLLLKLESNKMEHKTEEERKQQEQQVSQPHGEGGEGEHKGAEEEEKNVEEEGKEKEEEGKGEEGQNVEEIEVVPAINPAEETKKPTSTESAFEAFKAFFTPKPIKKPTTDRGDLEAVKRKIRNDKEKLRAIFERKTDSSNLKSEGSPAENEERTPRRLQAIWPPPKPKDEVGLKYTEAEHQSALLQLKRECKEEVEKLQADFERQLFRIHVENDETVSRLEVALVNLQRDTGRHGNLRDACVSTEDDLSLKTFRTVCVQTDRDTFIKPDELEESRTVNQNSNHSIPKKLNLTSLNLGLAGKAEQTVAQKLPPPPPPTPPPLPLQSGSSTLSSSPVSPGDSILTTTPVPLLPGSPTASSGSQVPDRPSIPPPPPPPLPSCGPPPAPPPPPPPDGGHLPPPPPPAAGFTLTSSLDTHPRKPALEPSCPMKPLYWTRIQIHNTNDDTLWSSLEEPHIVDPHEFEDLFAKALLATKRKPLSEAYERRNKARKIIKLLDSKRSQAVGIFISSLHLEMKDIKQAVLTVDNSVVDLDTIEALYENRAQPGELEQLKKYYETSDEENIKLLDKPEQFLYELSQIPDFSGRAQCLIFQSVFTDSIASIQRKVEIVSRVCKGLLERASVREVVGLVLSLGNYMNGGSRVRGQADGFGLEILPKLKDVKSRDNRISLVDYIVSYYLRNLDANAGTDKSVFPLPEPQDVFLAAQVKFEDLFKDLRKLGKDLLACEEDVQRVCTSSSEEHIHPFKEKMEGFISNGKHTRC</sequence>
<dbReference type="GO" id="GO:0005634">
    <property type="term" value="C:nucleus"/>
    <property type="evidence" value="ECO:0007669"/>
    <property type="project" value="UniProtKB-SubCell"/>
</dbReference>
<keyword evidence="3" id="KW-0175">Coiled coil</keyword>
<feature type="compositionally biased region" description="Polar residues" evidence="5">
    <location>
        <begin position="110"/>
        <end position="129"/>
    </location>
</feature>
<gene>
    <name evidence="7" type="ORF">ACEWY4_022560</name>
</gene>
<dbReference type="InterPro" id="IPR001265">
    <property type="entry name" value="Formin_Cappuccino_subfam"/>
</dbReference>
<feature type="region of interest" description="Disordered" evidence="5">
    <location>
        <begin position="692"/>
        <end position="730"/>
    </location>
</feature>
<dbReference type="PRINTS" id="PR00828">
    <property type="entry name" value="FORMIN"/>
</dbReference>
<evidence type="ECO:0000256" key="3">
    <source>
        <dbReference type="ARBA" id="ARBA00023054"/>
    </source>
</evidence>
<comment type="subcellular location">
    <subcellularLocation>
        <location evidence="1">Nucleus</location>
    </subcellularLocation>
</comment>
<dbReference type="PROSITE" id="PS51444">
    <property type="entry name" value="FH2"/>
    <property type="match status" value="1"/>
</dbReference>
<dbReference type="SMART" id="SM00498">
    <property type="entry name" value="FH2"/>
    <property type="match status" value="1"/>
</dbReference>
<proteinExistence type="inferred from homology"/>
<feature type="domain" description="FH2" evidence="6">
    <location>
        <begin position="980"/>
        <end position="1320"/>
    </location>
</feature>
<reference evidence="7 8" key="1">
    <citation type="submission" date="2024-09" db="EMBL/GenBank/DDBJ databases">
        <title>A chromosome-level genome assembly of Gray's grenadier anchovy, Coilia grayii.</title>
        <authorList>
            <person name="Fu Z."/>
        </authorList>
    </citation>
    <scope>NUCLEOTIDE SEQUENCE [LARGE SCALE GENOMIC DNA]</scope>
    <source>
        <strain evidence="7">G4</strain>
        <tissue evidence="7">Muscle</tissue>
    </source>
</reference>
<evidence type="ECO:0000256" key="4">
    <source>
        <dbReference type="ARBA" id="ARBA00023242"/>
    </source>
</evidence>
<evidence type="ECO:0000256" key="1">
    <source>
        <dbReference type="ARBA" id="ARBA00004123"/>
    </source>
</evidence>
<dbReference type="PANTHER" id="PTHR45920:SF7">
    <property type="entry name" value="FORMIN-G"/>
    <property type="match status" value="1"/>
</dbReference>
<accession>A0ABD1J6A5</accession>
<protein>
    <recommendedName>
        <fullName evidence="6">FH2 domain-containing protein</fullName>
    </recommendedName>
</protein>
<dbReference type="Gene3D" id="1.20.58.2220">
    <property type="entry name" value="Formin, FH2 domain"/>
    <property type="match status" value="1"/>
</dbReference>
<keyword evidence="8" id="KW-1185">Reference proteome</keyword>
<evidence type="ECO:0000259" key="6">
    <source>
        <dbReference type="PROSITE" id="PS51444"/>
    </source>
</evidence>
<evidence type="ECO:0000256" key="5">
    <source>
        <dbReference type="SAM" id="MobiDB-lite"/>
    </source>
</evidence>
<feature type="compositionally biased region" description="Low complexity" evidence="5">
    <location>
        <begin position="560"/>
        <end position="569"/>
    </location>
</feature>
<evidence type="ECO:0000256" key="2">
    <source>
        <dbReference type="ARBA" id="ARBA00005271"/>
    </source>
</evidence>
<feature type="region of interest" description="Disordered" evidence="5">
    <location>
        <begin position="866"/>
        <end position="988"/>
    </location>
</feature>
<feature type="compositionally biased region" description="Basic and acidic residues" evidence="5">
    <location>
        <begin position="612"/>
        <end position="626"/>
    </location>
</feature>
<feature type="region of interest" description="Disordered" evidence="5">
    <location>
        <begin position="102"/>
        <end position="177"/>
    </location>
</feature>
<feature type="compositionally biased region" description="Pro residues" evidence="5">
    <location>
        <begin position="929"/>
        <end position="966"/>
    </location>
</feature>
<feature type="region of interest" description="Disordered" evidence="5">
    <location>
        <begin position="393"/>
        <end position="652"/>
    </location>
</feature>
<dbReference type="PANTHER" id="PTHR45920">
    <property type="entry name" value="FORMIN HOMOLOGY 2 DOMAIN CONTAINING, ISOFORM I"/>
    <property type="match status" value="1"/>
</dbReference>
<dbReference type="EMBL" id="JBHFQA010000019">
    <property type="protein sequence ID" value="KAL2082742.1"/>
    <property type="molecule type" value="Genomic_DNA"/>
</dbReference>
<comment type="similarity">
    <text evidence="2">Belongs to the formin homology family. Cappuccino subfamily.</text>
</comment>